<reference evidence="1 2" key="1">
    <citation type="submission" date="2008-10" db="EMBL/GenBank/DDBJ databases">
        <title>Genome sequence of Bacillus cereus G9842.</title>
        <authorList>
            <person name="Dodson R.J."/>
            <person name="Durkin A.S."/>
            <person name="Rosovitz M.J."/>
            <person name="Rasko D.A."/>
            <person name="Hoffmaster A."/>
            <person name="Ravel J."/>
            <person name="Sutton G."/>
        </authorList>
    </citation>
    <scope>NUCLEOTIDE SEQUENCE [LARGE SCALE GENOMIC DNA]</scope>
    <source>
        <strain evidence="1 2">G9842</strain>
    </source>
</reference>
<name>B7IRZ4_BACC2</name>
<accession>B7IRZ4</accession>
<dbReference type="Proteomes" id="UP000006744">
    <property type="component" value="Chromosome"/>
</dbReference>
<proteinExistence type="predicted"/>
<evidence type="ECO:0000313" key="1">
    <source>
        <dbReference type="EMBL" id="ACK96945.1"/>
    </source>
</evidence>
<dbReference type="KEGG" id="bcg:BCG9842_B5362"/>
<dbReference type="AlphaFoldDB" id="B7IRZ4"/>
<evidence type="ECO:0000313" key="2">
    <source>
        <dbReference type="Proteomes" id="UP000006744"/>
    </source>
</evidence>
<sequence>MSIIRLFRDYIEEHHPHLAEKEWIVDIRTLSATMIQNEEVKAMIPNEIKDELKCWIFYYNGGVSNIVYLLQDKRGLLDIGMGLLKDGELVKPISFV</sequence>
<dbReference type="RefSeq" id="WP_000022654.1">
    <property type="nucleotide sequence ID" value="NC_011772.1"/>
</dbReference>
<dbReference type="EMBL" id="CP001186">
    <property type="protein sequence ID" value="ACK96945.1"/>
    <property type="molecule type" value="Genomic_DNA"/>
</dbReference>
<dbReference type="HOGENOM" id="CLU_2353832_0_0_9"/>
<gene>
    <name evidence="1" type="ordered locus">BCG9842_B5362</name>
</gene>
<organism evidence="1 2">
    <name type="scientific">Bacillus cereus (strain G9842)</name>
    <dbReference type="NCBI Taxonomy" id="405531"/>
    <lineage>
        <taxon>Bacteria</taxon>
        <taxon>Bacillati</taxon>
        <taxon>Bacillota</taxon>
        <taxon>Bacilli</taxon>
        <taxon>Bacillales</taxon>
        <taxon>Bacillaceae</taxon>
        <taxon>Bacillus</taxon>
        <taxon>Bacillus cereus group</taxon>
    </lineage>
</organism>
<protein>
    <submittedName>
        <fullName evidence="1">Uncharacterized protein</fullName>
    </submittedName>
</protein>